<evidence type="ECO:0000256" key="9">
    <source>
        <dbReference type="SAM" id="Phobius"/>
    </source>
</evidence>
<keyword evidence="7" id="KW-0408">Iron</keyword>
<keyword evidence="5 9" id="KW-1133">Transmembrane helix</keyword>
<keyword evidence="6" id="KW-0560">Oxidoreductase</keyword>
<evidence type="ECO:0000313" key="11">
    <source>
        <dbReference type="Ensembl" id="ENSAMXP00005031078.1"/>
    </source>
</evidence>
<organism evidence="11 12">
    <name type="scientific">Astyanax mexicanus</name>
    <name type="common">Blind cave fish</name>
    <name type="synonym">Astyanax fasciatus mexicanus</name>
    <dbReference type="NCBI Taxonomy" id="7994"/>
    <lineage>
        <taxon>Eukaryota</taxon>
        <taxon>Metazoa</taxon>
        <taxon>Chordata</taxon>
        <taxon>Craniata</taxon>
        <taxon>Vertebrata</taxon>
        <taxon>Euteleostomi</taxon>
        <taxon>Actinopterygii</taxon>
        <taxon>Neopterygii</taxon>
        <taxon>Teleostei</taxon>
        <taxon>Ostariophysi</taxon>
        <taxon>Characiformes</taxon>
        <taxon>Characoidei</taxon>
        <taxon>Acestrorhamphidae</taxon>
        <taxon>Acestrorhamphinae</taxon>
        <taxon>Astyanax</taxon>
    </lineage>
</organism>
<keyword evidence="4" id="KW-0256">Endoplasmic reticulum</keyword>
<keyword evidence="8 9" id="KW-0472">Membrane</keyword>
<protein>
    <submittedName>
        <fullName evidence="11">Alkylglycerol monooxygenase</fullName>
    </submittedName>
</protein>
<evidence type="ECO:0000259" key="10">
    <source>
        <dbReference type="Pfam" id="PF24858"/>
    </source>
</evidence>
<dbReference type="GO" id="GO:0005789">
    <property type="term" value="C:endoplasmic reticulum membrane"/>
    <property type="evidence" value="ECO:0007669"/>
    <property type="project" value="UniProtKB-SubCell"/>
</dbReference>
<dbReference type="GO" id="GO:0006643">
    <property type="term" value="P:membrane lipid metabolic process"/>
    <property type="evidence" value="ECO:0007669"/>
    <property type="project" value="TreeGrafter"/>
</dbReference>
<dbReference type="Ensembl" id="ENSAMXT00005034021.1">
    <property type="protein sequence ID" value="ENSAMXP00005031078.1"/>
    <property type="gene ID" value="ENSAMXG00005015272.1"/>
</dbReference>
<dbReference type="GO" id="GO:0008610">
    <property type="term" value="P:lipid biosynthetic process"/>
    <property type="evidence" value="ECO:0007669"/>
    <property type="project" value="InterPro"/>
</dbReference>
<dbReference type="InterPro" id="IPR051689">
    <property type="entry name" value="Sterol_desaturase/TMEM195"/>
</dbReference>
<evidence type="ECO:0000256" key="1">
    <source>
        <dbReference type="ARBA" id="ARBA00001962"/>
    </source>
</evidence>
<proteinExistence type="predicted"/>
<keyword evidence="3 9" id="KW-0812">Transmembrane</keyword>
<sequence length="268" mass="30916">MAREESGDLTVSQGTRMLFYLMTPNETSFSDVDGVPRYVQKATPFFVGLVLLEVFVAWLKTGDLLIKINDGTTSLAAGMISRLPHLFVRSLEVSSYIYVWNNFHILELPWDSAWTWWLAFLGVDFGYYWVHRFAHEVNLLWAAHQVHHSSEYYNLTTALRQSVTQQCASWVFYLPMALIVPPSVFAVHIQFNLLYQFWIHTEMLSQMTVLLLTGYILLTLTSLGYIIDQSPNAAVWEMLRCLIMMALYRFGWISPLMSQLAFATEVCQ</sequence>
<evidence type="ECO:0000256" key="4">
    <source>
        <dbReference type="ARBA" id="ARBA00022824"/>
    </source>
</evidence>
<comment type="subcellular location">
    <subcellularLocation>
        <location evidence="2">Endoplasmic reticulum membrane</location>
        <topology evidence="2">Multi-pass membrane protein</topology>
    </subcellularLocation>
</comment>
<dbReference type="PANTHER" id="PTHR21624:SF1">
    <property type="entry name" value="ALKYLGLYCEROL MONOOXYGENASE"/>
    <property type="match status" value="1"/>
</dbReference>
<comment type="cofactor">
    <cofactor evidence="1">
        <name>Fe cation</name>
        <dbReference type="ChEBI" id="CHEBI:24875"/>
    </cofactor>
</comment>
<evidence type="ECO:0000256" key="2">
    <source>
        <dbReference type="ARBA" id="ARBA00004477"/>
    </source>
</evidence>
<accession>A0A8B9K6E6</accession>
<evidence type="ECO:0000256" key="8">
    <source>
        <dbReference type="ARBA" id="ARBA00023136"/>
    </source>
</evidence>
<evidence type="ECO:0000256" key="3">
    <source>
        <dbReference type="ARBA" id="ARBA00022692"/>
    </source>
</evidence>
<dbReference type="InterPro" id="IPR056853">
    <property type="entry name" value="AGMP_C"/>
</dbReference>
<dbReference type="Proteomes" id="UP000694621">
    <property type="component" value="Unplaced"/>
</dbReference>
<feature type="transmembrane region" description="Helical" evidence="9">
    <location>
        <begin position="207"/>
        <end position="227"/>
    </location>
</feature>
<feature type="transmembrane region" description="Helical" evidence="9">
    <location>
        <begin position="233"/>
        <end position="250"/>
    </location>
</feature>
<dbReference type="PANTHER" id="PTHR21624">
    <property type="entry name" value="STEROL DESATURASE-RELATED PROTEIN"/>
    <property type="match status" value="1"/>
</dbReference>
<dbReference type="GO" id="GO:0050479">
    <property type="term" value="F:glyceryl-ether monooxygenase activity"/>
    <property type="evidence" value="ECO:0007669"/>
    <property type="project" value="UniProtKB-EC"/>
</dbReference>
<name>A0A8B9K6E6_ASTMX</name>
<feature type="transmembrane region" description="Helical" evidence="9">
    <location>
        <begin position="170"/>
        <end position="195"/>
    </location>
</feature>
<dbReference type="AlphaFoldDB" id="A0A8B9K6E6"/>
<feature type="domain" description="Alkylglycerol monooxygenase C-terminal" evidence="10">
    <location>
        <begin position="188"/>
        <end position="266"/>
    </location>
</feature>
<dbReference type="GO" id="GO:0005506">
    <property type="term" value="F:iron ion binding"/>
    <property type="evidence" value="ECO:0007669"/>
    <property type="project" value="InterPro"/>
</dbReference>
<evidence type="ECO:0000313" key="12">
    <source>
        <dbReference type="Proteomes" id="UP000694621"/>
    </source>
</evidence>
<dbReference type="Pfam" id="PF24858">
    <property type="entry name" value="AGMP_C"/>
    <property type="match status" value="1"/>
</dbReference>
<evidence type="ECO:0000256" key="5">
    <source>
        <dbReference type="ARBA" id="ARBA00022989"/>
    </source>
</evidence>
<evidence type="ECO:0000256" key="7">
    <source>
        <dbReference type="ARBA" id="ARBA00023004"/>
    </source>
</evidence>
<evidence type="ECO:0000256" key="6">
    <source>
        <dbReference type="ARBA" id="ARBA00023002"/>
    </source>
</evidence>
<reference evidence="11" key="1">
    <citation type="submission" date="2025-08" db="UniProtKB">
        <authorList>
            <consortium name="Ensembl"/>
        </authorList>
    </citation>
    <scope>IDENTIFICATION</scope>
</reference>